<organism evidence="1 2">
    <name type="scientific">Burkholderia metallica</name>
    <dbReference type="NCBI Taxonomy" id="488729"/>
    <lineage>
        <taxon>Bacteria</taxon>
        <taxon>Pseudomonadati</taxon>
        <taxon>Pseudomonadota</taxon>
        <taxon>Betaproteobacteria</taxon>
        <taxon>Burkholderiales</taxon>
        <taxon>Burkholderiaceae</taxon>
        <taxon>Burkholderia</taxon>
        <taxon>Burkholderia cepacia complex</taxon>
    </lineage>
</organism>
<proteinExistence type="predicted"/>
<dbReference type="Proteomes" id="UP001171606">
    <property type="component" value="Unassembled WGS sequence"/>
</dbReference>
<gene>
    <name evidence="1" type="ORF">QZM52_17545</name>
</gene>
<protein>
    <submittedName>
        <fullName evidence="1">Uncharacterized protein</fullName>
    </submittedName>
</protein>
<evidence type="ECO:0000313" key="2">
    <source>
        <dbReference type="Proteomes" id="UP001171606"/>
    </source>
</evidence>
<sequence>MTMFYSHESYASTEHLKYGVSISHRVTAPSDQRRRAPSTAHAAAISYKHVGHRTGASSGGGIIIETAMRA</sequence>
<accession>A0ABT8PF50</accession>
<dbReference type="EMBL" id="JAUJSQ010000006">
    <property type="protein sequence ID" value="MDN7933093.1"/>
    <property type="molecule type" value="Genomic_DNA"/>
</dbReference>
<keyword evidence="2" id="KW-1185">Reference proteome</keyword>
<reference evidence="1" key="1">
    <citation type="submission" date="2023-07" db="EMBL/GenBank/DDBJ databases">
        <title>A collection of bacterial strains from the Burkholderia cepacia Research Laboratory and Repository.</title>
        <authorList>
            <person name="Lipuma J."/>
            <person name="Spilker T."/>
            <person name="Caverly L."/>
        </authorList>
    </citation>
    <scope>NUCLEOTIDE SEQUENCE</scope>
    <source>
        <strain evidence="1">AU42020</strain>
    </source>
</reference>
<comment type="caution">
    <text evidence="1">The sequence shown here is derived from an EMBL/GenBank/DDBJ whole genome shotgun (WGS) entry which is preliminary data.</text>
</comment>
<dbReference type="RefSeq" id="WP_175914006.1">
    <property type="nucleotide sequence ID" value="NZ_CADFDC010000014.1"/>
</dbReference>
<name>A0ABT8PF50_9BURK</name>
<evidence type="ECO:0000313" key="1">
    <source>
        <dbReference type="EMBL" id="MDN7933093.1"/>
    </source>
</evidence>